<evidence type="ECO:0000313" key="1">
    <source>
        <dbReference type="EMBL" id="TKZ35251.1"/>
    </source>
</evidence>
<sequence length="85" mass="10226">MSTREEIQKEVDNNYQFFLKEKDKIPNYLLDKYVLIRKEEFIEYFDSIDDAIKYAKIKYEDNLYSVQKVNDLPINLGFMGNMLNA</sequence>
<comment type="caution">
    <text evidence="1">The sequence shown here is derived from an EMBL/GenBank/DDBJ whole genome shotgun (WGS) entry which is preliminary data.</text>
</comment>
<reference evidence="1 2" key="1">
    <citation type="journal article" date="2019" name="Anaerobe">
        <title>Brachyspira catarrhinii sp. nov., an anaerobic intestinal spirochaete isolated from vervet monkeys may have been misidentified as Brachyspira aalborgi in previous studies.</title>
        <authorList>
            <person name="Phillips N.D."/>
            <person name="La T."/>
            <person name="Hampson D.J."/>
        </authorList>
    </citation>
    <scope>NUCLEOTIDE SEQUENCE [LARGE SCALE GENOMIC DNA]</scope>
    <source>
        <strain evidence="1 2">Z12</strain>
    </source>
</reference>
<keyword evidence="2" id="KW-1185">Reference proteome</keyword>
<dbReference type="Proteomes" id="UP000310168">
    <property type="component" value="Unassembled WGS sequence"/>
</dbReference>
<dbReference type="EMBL" id="SJDU01000132">
    <property type="protein sequence ID" value="TKZ35251.1"/>
    <property type="molecule type" value="Genomic_DNA"/>
</dbReference>
<name>A0ABY2TR66_9SPIR</name>
<gene>
    <name evidence="1" type="ORF">EZH24_06220</name>
</gene>
<proteinExistence type="predicted"/>
<dbReference type="RefSeq" id="WP_137998268.1">
    <property type="nucleotide sequence ID" value="NZ_SJDU01000132.1"/>
</dbReference>
<evidence type="ECO:0000313" key="2">
    <source>
        <dbReference type="Proteomes" id="UP000310168"/>
    </source>
</evidence>
<organism evidence="1 2">
    <name type="scientific">Brachyspira catarrhinii</name>
    <dbReference type="NCBI Taxonomy" id="2528966"/>
    <lineage>
        <taxon>Bacteria</taxon>
        <taxon>Pseudomonadati</taxon>
        <taxon>Spirochaetota</taxon>
        <taxon>Spirochaetia</taxon>
        <taxon>Brachyspirales</taxon>
        <taxon>Brachyspiraceae</taxon>
        <taxon>Brachyspira</taxon>
    </lineage>
</organism>
<accession>A0ABY2TR66</accession>
<protein>
    <submittedName>
        <fullName evidence="1">Uncharacterized protein</fullName>
    </submittedName>
</protein>